<feature type="transmembrane region" description="Helical" evidence="7">
    <location>
        <begin position="192"/>
        <end position="216"/>
    </location>
</feature>
<proteinExistence type="predicted"/>
<dbReference type="Proteomes" id="UP000298017">
    <property type="component" value="Unassembled WGS sequence"/>
</dbReference>
<feature type="transmembrane region" description="Helical" evidence="7">
    <location>
        <begin position="367"/>
        <end position="389"/>
    </location>
</feature>
<keyword evidence="5 7" id="KW-0472">Membrane</keyword>
<feature type="transmembrane region" description="Helical" evidence="7">
    <location>
        <begin position="106"/>
        <end position="126"/>
    </location>
</feature>
<comment type="caution">
    <text evidence="8">The sequence shown here is derived from an EMBL/GenBank/DDBJ whole genome shotgun (WGS) entry which is preliminary data.</text>
</comment>
<keyword evidence="2" id="KW-1003">Cell membrane</keyword>
<feature type="transmembrane region" description="Helical" evidence="7">
    <location>
        <begin position="163"/>
        <end position="186"/>
    </location>
</feature>
<keyword evidence="4 7" id="KW-1133">Transmembrane helix</keyword>
<accession>A0AAX2SBR2</accession>
<evidence type="ECO:0000256" key="5">
    <source>
        <dbReference type="ARBA" id="ARBA00023136"/>
    </source>
</evidence>
<keyword evidence="9" id="KW-1185">Reference proteome</keyword>
<evidence type="ECO:0000256" key="3">
    <source>
        <dbReference type="ARBA" id="ARBA00022692"/>
    </source>
</evidence>
<dbReference type="GO" id="GO:0005886">
    <property type="term" value="C:plasma membrane"/>
    <property type="evidence" value="ECO:0007669"/>
    <property type="project" value="UniProtKB-SubCell"/>
</dbReference>
<organism evidence="8 9">
    <name type="scientific">Kocuria rhizophila</name>
    <dbReference type="NCBI Taxonomy" id="72000"/>
    <lineage>
        <taxon>Bacteria</taxon>
        <taxon>Bacillati</taxon>
        <taxon>Actinomycetota</taxon>
        <taxon>Actinomycetes</taxon>
        <taxon>Micrococcales</taxon>
        <taxon>Micrococcaceae</taxon>
        <taxon>Kocuria</taxon>
    </lineage>
</organism>
<protein>
    <recommendedName>
        <fullName evidence="10">Polysaccharide biosynthesis protein</fullName>
    </recommendedName>
</protein>
<dbReference type="EMBL" id="SPNK01000015">
    <property type="protein sequence ID" value="TFH99330.1"/>
    <property type="molecule type" value="Genomic_DNA"/>
</dbReference>
<evidence type="ECO:0008006" key="10">
    <source>
        <dbReference type="Google" id="ProtNLM"/>
    </source>
</evidence>
<evidence type="ECO:0000313" key="9">
    <source>
        <dbReference type="Proteomes" id="UP000298017"/>
    </source>
</evidence>
<keyword evidence="3 7" id="KW-0812">Transmembrane</keyword>
<sequence>MPDTLAAPGRTARLSALRRSAAAQSAVVLGIRVAGAVLQMLLVGTVALQFSVEAVGLNGVLWSVALVARMAGTVGVDIMGLRAASPLWSAGRVREARAVARRDLRAVRILWSCALTALVLVCAGLALADRPWVLLLALGVVAAASAFERLFVVQRQARGWPVLGQFLESVALPALGLLGVLLAGAFAPHLLVLSQVTAFVLIALTLWVVSPAGPLAPGARRRRGGRPRDRAGLVPGAVPGPRSREPEVEPVPWRAAVTVGAGGALTALCVRGPMFVLGGNSLATAGVYEVAQKIQSGGAMGTSAVATVFSSRTAVALRDRRTLVRLLTEAAASSLVLPVGLLAFLLAVGPEGLVNLLGTSYQGAWTAATVLVVATVVNAVTSAFTNVLVLGGRERLFTMIAAGQVVVVVGGALLSGARTAETMALWVLVGEAFRSLCMVGGLWLHLRELKTD</sequence>
<reference evidence="8 9" key="1">
    <citation type="submission" date="2019-03" db="EMBL/GenBank/DDBJ databases">
        <title>Genome Sequencing and Assembly of Various Microbes Isolated from Alder Root Nodule.</title>
        <authorList>
            <person name="Swanson E."/>
            <person name="Sevigny J.L."/>
            <person name="Pesce C."/>
            <person name="Davis I."/>
            <person name="Kleiner V."/>
            <person name="Tisa L."/>
        </authorList>
    </citation>
    <scope>NUCLEOTIDE SEQUENCE [LARGE SCALE GENOMIC DNA]</scope>
    <source>
        <strain evidence="8 9">4R-31</strain>
    </source>
</reference>
<evidence type="ECO:0000256" key="6">
    <source>
        <dbReference type="SAM" id="MobiDB-lite"/>
    </source>
</evidence>
<feature type="region of interest" description="Disordered" evidence="6">
    <location>
        <begin position="217"/>
        <end position="249"/>
    </location>
</feature>
<dbReference type="PANTHER" id="PTHR30250:SF11">
    <property type="entry name" value="O-ANTIGEN TRANSPORTER-RELATED"/>
    <property type="match status" value="1"/>
</dbReference>
<evidence type="ECO:0000256" key="2">
    <source>
        <dbReference type="ARBA" id="ARBA00022475"/>
    </source>
</evidence>
<dbReference type="GeneID" id="93232286"/>
<feature type="transmembrane region" description="Helical" evidence="7">
    <location>
        <begin position="423"/>
        <end position="446"/>
    </location>
</feature>
<dbReference type="RefSeq" id="WP_135010889.1">
    <property type="nucleotide sequence ID" value="NZ_CP108528.1"/>
</dbReference>
<name>A0AAX2SBR2_KOCRH</name>
<dbReference type="AlphaFoldDB" id="A0AAX2SBR2"/>
<dbReference type="PANTHER" id="PTHR30250">
    <property type="entry name" value="PST FAMILY PREDICTED COLANIC ACID TRANSPORTER"/>
    <property type="match status" value="1"/>
</dbReference>
<evidence type="ECO:0000256" key="7">
    <source>
        <dbReference type="SAM" id="Phobius"/>
    </source>
</evidence>
<feature type="transmembrane region" description="Helical" evidence="7">
    <location>
        <begin position="60"/>
        <end position="85"/>
    </location>
</feature>
<dbReference type="InterPro" id="IPR050833">
    <property type="entry name" value="Poly_Biosynth_Transport"/>
</dbReference>
<evidence type="ECO:0000256" key="4">
    <source>
        <dbReference type="ARBA" id="ARBA00022989"/>
    </source>
</evidence>
<comment type="subcellular location">
    <subcellularLocation>
        <location evidence="1">Cell membrane</location>
        <topology evidence="1">Multi-pass membrane protein</topology>
    </subcellularLocation>
</comment>
<feature type="transmembrane region" description="Helical" evidence="7">
    <location>
        <begin position="396"/>
        <end position="417"/>
    </location>
</feature>
<evidence type="ECO:0000313" key="8">
    <source>
        <dbReference type="EMBL" id="TFH99330.1"/>
    </source>
</evidence>
<evidence type="ECO:0000256" key="1">
    <source>
        <dbReference type="ARBA" id="ARBA00004651"/>
    </source>
</evidence>
<feature type="transmembrane region" description="Helical" evidence="7">
    <location>
        <begin position="326"/>
        <end position="347"/>
    </location>
</feature>
<feature type="transmembrane region" description="Helical" evidence="7">
    <location>
        <begin position="21"/>
        <end position="48"/>
    </location>
</feature>
<gene>
    <name evidence="8" type="ORF">E4P33_10850</name>
</gene>
<feature type="transmembrane region" description="Helical" evidence="7">
    <location>
        <begin position="132"/>
        <end position="151"/>
    </location>
</feature>